<accession>A0A1I6IF74</accession>
<gene>
    <name evidence="7" type="ORF">SAMN05661086_00785</name>
</gene>
<evidence type="ECO:0008006" key="9">
    <source>
        <dbReference type="Google" id="ProtNLM"/>
    </source>
</evidence>
<dbReference type="GO" id="GO:0012505">
    <property type="term" value="C:endomembrane system"/>
    <property type="evidence" value="ECO:0007669"/>
    <property type="project" value="UniProtKB-SubCell"/>
</dbReference>
<keyword evidence="3 6" id="KW-0812">Transmembrane</keyword>
<name>A0A1I6IF74_9FIRM</name>
<evidence type="ECO:0000256" key="4">
    <source>
        <dbReference type="ARBA" id="ARBA00022989"/>
    </source>
</evidence>
<feature type="transmembrane region" description="Helical" evidence="6">
    <location>
        <begin position="253"/>
        <end position="273"/>
    </location>
</feature>
<evidence type="ECO:0000256" key="3">
    <source>
        <dbReference type="ARBA" id="ARBA00022692"/>
    </source>
</evidence>
<dbReference type="Proteomes" id="UP000199659">
    <property type="component" value="Unassembled WGS sequence"/>
</dbReference>
<dbReference type="PANTHER" id="PTHR35791:SF1">
    <property type="entry name" value="UPF0754 MEMBRANE PROTEIN YHEB"/>
    <property type="match status" value="1"/>
</dbReference>
<dbReference type="RefSeq" id="WP_092559384.1">
    <property type="nucleotide sequence ID" value="NZ_FOYZ01000002.1"/>
</dbReference>
<evidence type="ECO:0000256" key="6">
    <source>
        <dbReference type="SAM" id="Phobius"/>
    </source>
</evidence>
<evidence type="ECO:0000256" key="1">
    <source>
        <dbReference type="ARBA" id="ARBA00004308"/>
    </source>
</evidence>
<protein>
    <recommendedName>
        <fullName evidence="9">DUF445 domain-containing protein</fullName>
    </recommendedName>
</protein>
<keyword evidence="8" id="KW-1185">Reference proteome</keyword>
<organism evidence="7 8">
    <name type="scientific">Anaeromicropila populeti</name>
    <dbReference type="NCBI Taxonomy" id="37658"/>
    <lineage>
        <taxon>Bacteria</taxon>
        <taxon>Bacillati</taxon>
        <taxon>Bacillota</taxon>
        <taxon>Clostridia</taxon>
        <taxon>Lachnospirales</taxon>
        <taxon>Lachnospiraceae</taxon>
        <taxon>Anaeromicropila</taxon>
    </lineage>
</organism>
<sequence length="274" mass="30972">MSWIFEPLICAVIGGFTNYLAILMLFRPYEEKYIGKIKVPFTPGIISRRKNTIARAVGQVVAEHLIDISQITEILCSQEVSDRIVSGVLNYKVSLSDQQSEKIGEVVSGAICSIRIDKIVSEELKAYITAKISGNIIFSRLINEKMKEDFCNSVGERVKEYVDTDGKRKISDAVEMEIKEVSELTILEVLERYKIDSMEFEAVIRNKYKEIVEEKFVSIFETINISGIIENSINEMKMEELEKVVLKVMGKELNSLVVIGFAIGFLIGLINIIL</sequence>
<dbReference type="InterPro" id="IPR007383">
    <property type="entry name" value="DUF445"/>
</dbReference>
<dbReference type="STRING" id="37658.SAMN05661086_00785"/>
<keyword evidence="4 6" id="KW-1133">Transmembrane helix</keyword>
<dbReference type="PANTHER" id="PTHR35791">
    <property type="entry name" value="UPF0754 MEMBRANE PROTEIN YHEB"/>
    <property type="match status" value="1"/>
</dbReference>
<keyword evidence="5 6" id="KW-0472">Membrane</keyword>
<evidence type="ECO:0000256" key="2">
    <source>
        <dbReference type="ARBA" id="ARBA00008053"/>
    </source>
</evidence>
<evidence type="ECO:0000256" key="5">
    <source>
        <dbReference type="ARBA" id="ARBA00023136"/>
    </source>
</evidence>
<dbReference type="Pfam" id="PF04286">
    <property type="entry name" value="DUF445"/>
    <property type="match status" value="1"/>
</dbReference>
<dbReference type="OrthoDB" id="9787430at2"/>
<evidence type="ECO:0000313" key="8">
    <source>
        <dbReference type="Proteomes" id="UP000199659"/>
    </source>
</evidence>
<reference evidence="7 8" key="1">
    <citation type="submission" date="2016-10" db="EMBL/GenBank/DDBJ databases">
        <authorList>
            <person name="de Groot N.N."/>
        </authorList>
    </citation>
    <scope>NUCLEOTIDE SEQUENCE [LARGE SCALE GENOMIC DNA]</scope>
    <source>
        <strain evidence="7 8">743A</strain>
    </source>
</reference>
<dbReference type="AlphaFoldDB" id="A0A1I6IF74"/>
<evidence type="ECO:0000313" key="7">
    <source>
        <dbReference type="EMBL" id="SFR65304.1"/>
    </source>
</evidence>
<comment type="similarity">
    <text evidence="2">Belongs to the UPF0754 family.</text>
</comment>
<proteinExistence type="inferred from homology"/>
<dbReference type="EMBL" id="FOYZ01000002">
    <property type="protein sequence ID" value="SFR65304.1"/>
    <property type="molecule type" value="Genomic_DNA"/>
</dbReference>
<feature type="transmembrane region" description="Helical" evidence="6">
    <location>
        <begin position="6"/>
        <end position="26"/>
    </location>
</feature>
<comment type="subcellular location">
    <subcellularLocation>
        <location evidence="1">Endomembrane system</location>
    </subcellularLocation>
</comment>